<reference evidence="2 3" key="1">
    <citation type="submission" date="2024-04" db="EMBL/GenBank/DDBJ databases">
        <title>The reference genome of an endangered Asteraceae, Deinandra increscens subsp. villosa, native to the Central Coast of California.</title>
        <authorList>
            <person name="Guilliams M."/>
            <person name="Hasenstab-Lehman K."/>
            <person name="Meyer R."/>
            <person name="Mcevoy S."/>
        </authorList>
    </citation>
    <scope>NUCLEOTIDE SEQUENCE [LARGE SCALE GENOMIC DNA]</scope>
    <source>
        <tissue evidence="2">Leaf</tissue>
    </source>
</reference>
<evidence type="ECO:0000259" key="1">
    <source>
        <dbReference type="Pfam" id="PF21530"/>
    </source>
</evidence>
<gene>
    <name evidence="2" type="ORF">SSX86_024960</name>
</gene>
<dbReference type="SUPFAM" id="SSF52540">
    <property type="entry name" value="P-loop containing nucleoside triphosphate hydrolases"/>
    <property type="match status" value="1"/>
</dbReference>
<name>A0AAP0CGZ7_9ASTR</name>
<dbReference type="Pfam" id="PF21530">
    <property type="entry name" value="Pif1_2B_dom"/>
    <property type="match status" value="1"/>
</dbReference>
<organism evidence="2 3">
    <name type="scientific">Deinandra increscens subsp. villosa</name>
    <dbReference type="NCBI Taxonomy" id="3103831"/>
    <lineage>
        <taxon>Eukaryota</taxon>
        <taxon>Viridiplantae</taxon>
        <taxon>Streptophyta</taxon>
        <taxon>Embryophyta</taxon>
        <taxon>Tracheophyta</taxon>
        <taxon>Spermatophyta</taxon>
        <taxon>Magnoliopsida</taxon>
        <taxon>eudicotyledons</taxon>
        <taxon>Gunneridae</taxon>
        <taxon>Pentapetalae</taxon>
        <taxon>asterids</taxon>
        <taxon>campanulids</taxon>
        <taxon>Asterales</taxon>
        <taxon>Asteraceae</taxon>
        <taxon>Asteroideae</taxon>
        <taxon>Heliantheae alliance</taxon>
        <taxon>Madieae</taxon>
        <taxon>Madiinae</taxon>
        <taxon>Deinandra</taxon>
    </lineage>
</organism>
<dbReference type="InterPro" id="IPR027417">
    <property type="entry name" value="P-loop_NTPase"/>
</dbReference>
<comment type="caution">
    <text evidence="2">The sequence shown here is derived from an EMBL/GenBank/DDBJ whole genome shotgun (WGS) entry which is preliminary data.</text>
</comment>
<feature type="domain" description="DNA helicase Pif1-like 2B" evidence="1">
    <location>
        <begin position="141"/>
        <end position="187"/>
    </location>
</feature>
<dbReference type="PANTHER" id="PTHR10492:SF96">
    <property type="entry name" value="ATP-DEPENDENT DNA HELICASE"/>
    <property type="match status" value="1"/>
</dbReference>
<sequence>MRLHENMRLSRSPLNSIDRVNAQAFCDWILSIGDGLAGGSSAGTTSCSKIVDIPDRFLLTPPNNTLLDLIKFIYDDDFLRNPDVASVSDRRIVCPKNKTADAINNMVLDLFPGGCVTYRSTDSMIPHSQSSVNSDLIYPSEYLNLLNFPGIPPHELILKENSPIMLLHNINQSSGLCNGTRLVVSNLLEKTIEARVLTGTSVGSKVYIPRIDFVHNKKNSPSFSNVDSFMFEPVTQ</sequence>
<dbReference type="PANTHER" id="PTHR10492">
    <property type="match status" value="1"/>
</dbReference>
<evidence type="ECO:0000313" key="3">
    <source>
        <dbReference type="Proteomes" id="UP001408789"/>
    </source>
</evidence>
<dbReference type="AlphaFoldDB" id="A0AAP0CGZ7"/>
<accession>A0AAP0CGZ7</accession>
<dbReference type="Proteomes" id="UP001408789">
    <property type="component" value="Unassembled WGS sequence"/>
</dbReference>
<dbReference type="InterPro" id="IPR049163">
    <property type="entry name" value="Pif1-like_2B_dom"/>
</dbReference>
<proteinExistence type="predicted"/>
<evidence type="ECO:0000313" key="2">
    <source>
        <dbReference type="EMBL" id="KAK9053885.1"/>
    </source>
</evidence>
<protein>
    <recommendedName>
        <fullName evidence="1">DNA helicase Pif1-like 2B domain-containing protein</fullName>
    </recommendedName>
</protein>
<dbReference type="EMBL" id="JBCNJP010000025">
    <property type="protein sequence ID" value="KAK9053885.1"/>
    <property type="molecule type" value="Genomic_DNA"/>
</dbReference>
<keyword evidence="3" id="KW-1185">Reference proteome</keyword>